<name>A0A0V8E8T5_LACLL</name>
<dbReference type="Proteomes" id="UP000053719">
    <property type="component" value="Unassembled WGS sequence"/>
</dbReference>
<organism evidence="1 2">
    <name type="scientific">Lactococcus lactis subsp. lactis</name>
    <name type="common">Streptococcus lactis</name>
    <dbReference type="NCBI Taxonomy" id="1360"/>
    <lineage>
        <taxon>Bacteria</taxon>
        <taxon>Bacillati</taxon>
        <taxon>Bacillota</taxon>
        <taxon>Bacilli</taxon>
        <taxon>Lactobacillales</taxon>
        <taxon>Streptococcaceae</taxon>
        <taxon>Lactococcus</taxon>
    </lineage>
</organism>
<reference evidence="2" key="1">
    <citation type="submission" date="2015-10" db="EMBL/GenBank/DDBJ databases">
        <title>Draft Genome Sequences of 11 Lactococcus lactis subspecies cremoris strains.</title>
        <authorList>
            <person name="Wels M."/>
            <person name="Backus L."/>
            <person name="Boekhorst J."/>
            <person name="Dijkstra A."/>
            <person name="Beerthuizen M."/>
            <person name="Kelly W."/>
            <person name="Siezen R."/>
            <person name="Bachmann H."/>
            <person name="Van Hijum S."/>
        </authorList>
    </citation>
    <scope>NUCLEOTIDE SEQUENCE [LARGE SCALE GENOMIC DNA]</scope>
    <source>
        <strain evidence="2">M20</strain>
    </source>
</reference>
<comment type="caution">
    <text evidence="1">The sequence shown here is derived from an EMBL/GenBank/DDBJ whole genome shotgun (WGS) entry which is preliminary data.</text>
</comment>
<dbReference type="InterPro" id="IPR009057">
    <property type="entry name" value="Homeodomain-like_sf"/>
</dbReference>
<sequence>MLVRKYLSGQHGGLITVAKIYGVRNVSQLKKWVKKYREDPTSLHRENRGRKKLSLKYDKSREELLQEQVDYLKMENAIPKKWVQLIKENN</sequence>
<dbReference type="PATRIC" id="fig|1360.114.peg.2278"/>
<dbReference type="AlphaFoldDB" id="A0A0V8E8T5"/>
<evidence type="ECO:0000313" key="1">
    <source>
        <dbReference type="EMBL" id="KSU22024.1"/>
    </source>
</evidence>
<proteinExistence type="predicted"/>
<dbReference type="EMBL" id="LKLU01000041">
    <property type="protein sequence ID" value="KSU22024.1"/>
    <property type="molecule type" value="Genomic_DNA"/>
</dbReference>
<accession>A0A0V8E8T5</accession>
<protein>
    <recommendedName>
        <fullName evidence="3">Transposase</fullName>
    </recommendedName>
</protein>
<dbReference type="SUPFAM" id="SSF46689">
    <property type="entry name" value="Homeodomain-like"/>
    <property type="match status" value="1"/>
</dbReference>
<gene>
    <name evidence="1" type="ORF">M20_0676</name>
</gene>
<evidence type="ECO:0008006" key="3">
    <source>
        <dbReference type="Google" id="ProtNLM"/>
    </source>
</evidence>
<evidence type="ECO:0000313" key="2">
    <source>
        <dbReference type="Proteomes" id="UP000053719"/>
    </source>
</evidence>